<gene>
    <name evidence="1" type="ORF">PAECIP111892_04634</name>
</gene>
<sequence length="351" mass="40832">MYFNTMFQQTIIYSLLYERRKKIDEIACFNNIQLQDFDTLTAIINSIELDDLNLERKLEQTELNIVAILDGTVRGFTNDDVNSVKKIHEYFKIKKEQFSFFKKDRLERELRLKNEFSCNHDLARKIIHHLNSDDKDFVARYNAYVNFHYDIEEPLAEITLRKWENQLTKPDEYHQGCKFKFLVHAIGGTDTETALQNAKSHPIISTSLITDEFQGTYRNSKFGFVYQPNLKNVLLISSSDCYANDLPFCQSISAEFFSLTDIPLGPDKYLQYNAIKTCKTMHIEEIENDSKRTQKCGIEDVKGTDAYNEVVLLNDPSTNPIAVFLLKTENEWSVSQANELSTRLKLPLLRI</sequence>
<name>A0ABN8GZP4_9BACL</name>
<evidence type="ECO:0000313" key="2">
    <source>
        <dbReference type="Proteomes" id="UP000838324"/>
    </source>
</evidence>
<dbReference type="RefSeq" id="WP_236336488.1">
    <property type="nucleotide sequence ID" value="NZ_CAKMMG010000009.1"/>
</dbReference>
<evidence type="ECO:0000313" key="1">
    <source>
        <dbReference type="EMBL" id="CAH1218948.1"/>
    </source>
</evidence>
<accession>A0ABN8GZP4</accession>
<proteinExistence type="predicted"/>
<dbReference type="Proteomes" id="UP000838324">
    <property type="component" value="Unassembled WGS sequence"/>
</dbReference>
<protein>
    <submittedName>
        <fullName evidence="1">Uncharacterized protein</fullName>
    </submittedName>
</protein>
<keyword evidence="2" id="KW-1185">Reference proteome</keyword>
<reference evidence="1" key="1">
    <citation type="submission" date="2022-01" db="EMBL/GenBank/DDBJ databases">
        <authorList>
            <person name="Criscuolo A."/>
        </authorList>
    </citation>
    <scope>NUCLEOTIDE SEQUENCE</scope>
    <source>
        <strain evidence="1">CIP111892</strain>
    </source>
</reference>
<organism evidence="1 2">
    <name type="scientific">Paenibacillus auburnensis</name>
    <dbReference type="NCBI Taxonomy" id="2905649"/>
    <lineage>
        <taxon>Bacteria</taxon>
        <taxon>Bacillati</taxon>
        <taxon>Bacillota</taxon>
        <taxon>Bacilli</taxon>
        <taxon>Bacillales</taxon>
        <taxon>Paenibacillaceae</taxon>
        <taxon>Paenibacillus</taxon>
    </lineage>
</organism>
<comment type="caution">
    <text evidence="1">The sequence shown here is derived from an EMBL/GenBank/DDBJ whole genome shotgun (WGS) entry which is preliminary data.</text>
</comment>
<dbReference type="EMBL" id="CAKMMG010000009">
    <property type="protein sequence ID" value="CAH1218948.1"/>
    <property type="molecule type" value="Genomic_DNA"/>
</dbReference>